<proteinExistence type="predicted"/>
<evidence type="ECO:0008006" key="3">
    <source>
        <dbReference type="Google" id="ProtNLM"/>
    </source>
</evidence>
<sequence>MLRWLFLLLLLANAIVLLWAALLQRDPGVVPPEVVEPGADVRLLSELDPGQLRPLGEEGQSQALCVSYVGLPALSDAEQVAGLMQRYGLVPVIERESTRRAAGVELVLAVPQDAQERIALIERLQSMDIVPESSPQGAQLLLGRYASEAQAQAARERFRDTGLAPQLQQVERLDERFVVVLPVDSDRNLFNKINRVLEQSHPDVKIEKKLCKGVATP</sequence>
<evidence type="ECO:0000313" key="1">
    <source>
        <dbReference type="EMBL" id="UTW11021.1"/>
    </source>
</evidence>
<evidence type="ECO:0000313" key="2">
    <source>
        <dbReference type="Proteomes" id="UP001058461"/>
    </source>
</evidence>
<keyword evidence="2" id="KW-1185">Reference proteome</keyword>
<dbReference type="EMBL" id="CP073347">
    <property type="protein sequence ID" value="UTW11021.1"/>
    <property type="molecule type" value="Genomic_DNA"/>
</dbReference>
<reference evidence="1" key="1">
    <citation type="submission" date="2021-04" db="EMBL/GenBank/DDBJ databases">
        <title>Oceanospirillales bacteria with DddD are important DMSP degraders in coastal seawater.</title>
        <authorList>
            <person name="Liu J."/>
        </authorList>
    </citation>
    <scope>NUCLEOTIDE SEQUENCE</scope>
    <source>
        <strain evidence="1">D13-1</strain>
    </source>
</reference>
<dbReference type="Proteomes" id="UP001058461">
    <property type="component" value="Chromosome"/>
</dbReference>
<dbReference type="RefSeq" id="WP_255853076.1">
    <property type="nucleotide sequence ID" value="NZ_CP073347.1"/>
</dbReference>
<accession>A0ABY5HGQ7</accession>
<organism evidence="1 2">
    <name type="scientific">Marinobacterium rhizophilum</name>
    <dbReference type="NCBI Taxonomy" id="420402"/>
    <lineage>
        <taxon>Bacteria</taxon>
        <taxon>Pseudomonadati</taxon>
        <taxon>Pseudomonadota</taxon>
        <taxon>Gammaproteobacteria</taxon>
        <taxon>Oceanospirillales</taxon>
        <taxon>Oceanospirillaceae</taxon>
        <taxon>Marinobacterium</taxon>
    </lineage>
</organism>
<protein>
    <recommendedName>
        <fullName evidence="3">Sporulation related protein</fullName>
    </recommendedName>
</protein>
<name>A0ABY5HGQ7_9GAMM</name>
<gene>
    <name evidence="1" type="ORF">KDW95_17320</name>
</gene>